<dbReference type="GO" id="GO:0007018">
    <property type="term" value="P:microtubule-based movement"/>
    <property type="evidence" value="ECO:0007669"/>
    <property type="project" value="InterPro"/>
</dbReference>
<keyword evidence="1" id="KW-0067">ATP-binding</keyword>
<dbReference type="PANTHER" id="PTHR24115">
    <property type="entry name" value="KINESIN-RELATED"/>
    <property type="match status" value="1"/>
</dbReference>
<dbReference type="Pfam" id="PF00075">
    <property type="entry name" value="RNase_H"/>
    <property type="match status" value="1"/>
</dbReference>
<dbReference type="GO" id="GO:0008017">
    <property type="term" value="F:microtubule binding"/>
    <property type="evidence" value="ECO:0007669"/>
    <property type="project" value="InterPro"/>
</dbReference>
<evidence type="ECO:0000313" key="7">
    <source>
        <dbReference type="EMBL" id="CAL4784134.1"/>
    </source>
</evidence>
<feature type="binding site" evidence="1">
    <location>
        <begin position="999"/>
        <end position="1006"/>
    </location>
    <ligand>
        <name>ATP</name>
        <dbReference type="ChEBI" id="CHEBI:30616"/>
    </ligand>
</feature>
<dbReference type="Gene3D" id="3.40.850.10">
    <property type="entry name" value="Kinesin motor domain"/>
    <property type="match status" value="1"/>
</dbReference>
<dbReference type="SUPFAM" id="SSF56672">
    <property type="entry name" value="DNA/RNA polymerases"/>
    <property type="match status" value="1"/>
</dbReference>
<dbReference type="AlphaFoldDB" id="A0A9P1CTG9"/>
<evidence type="ECO:0000259" key="3">
    <source>
        <dbReference type="PROSITE" id="PS50878"/>
    </source>
</evidence>
<dbReference type="InterPro" id="IPR036397">
    <property type="entry name" value="RNaseH_sf"/>
</dbReference>
<dbReference type="OrthoDB" id="2417874at2759"/>
<comment type="caution">
    <text evidence="5">The sequence shown here is derived from an EMBL/GenBank/DDBJ whole genome shotgun (WGS) entry which is preliminary data.</text>
</comment>
<keyword evidence="8" id="KW-1185">Reference proteome</keyword>
<dbReference type="PROSITE" id="PS50879">
    <property type="entry name" value="RNASE_H_1"/>
    <property type="match status" value="1"/>
</dbReference>
<evidence type="ECO:0000313" key="8">
    <source>
        <dbReference type="Proteomes" id="UP001152797"/>
    </source>
</evidence>
<feature type="domain" description="RNase H type-1" evidence="4">
    <location>
        <begin position="636"/>
        <end position="767"/>
    </location>
</feature>
<dbReference type="InterPro" id="IPR027417">
    <property type="entry name" value="P-loop_NTPase"/>
</dbReference>
<evidence type="ECO:0000313" key="5">
    <source>
        <dbReference type="EMBL" id="CAI3996822.1"/>
    </source>
</evidence>
<keyword evidence="1" id="KW-0547">Nucleotide-binding</keyword>
<feature type="domain" description="Reverse transcriptase" evidence="3">
    <location>
        <begin position="303"/>
        <end position="551"/>
    </location>
</feature>
<dbReference type="InterPro" id="IPR043502">
    <property type="entry name" value="DNA/RNA_pol_sf"/>
</dbReference>
<dbReference type="GO" id="GO:0005871">
    <property type="term" value="C:kinesin complex"/>
    <property type="evidence" value="ECO:0007669"/>
    <property type="project" value="TreeGrafter"/>
</dbReference>
<dbReference type="SUPFAM" id="SSF52540">
    <property type="entry name" value="P-loop containing nucleoside triphosphate hydrolases"/>
    <property type="match status" value="1"/>
</dbReference>
<evidence type="ECO:0000259" key="4">
    <source>
        <dbReference type="PROSITE" id="PS50879"/>
    </source>
</evidence>
<sequence length="1060" mass="120322">MRTVLMVTLTRRLAVYQHPAVDVANKKDLLNERLTVLSSNHLDQEKSKCERILLAGPFIVGFNSFDDYKVWSMPPKLERTLPMQLNIAVPCGGQFAKPKALTAWHNRQRKKLLIAQYQANTNKIFEVVRKEPKGGVNYLEKTSYVTILDNHDETSKVHVDIAHEITLPASLKLGDQVIPIRDQDGKVITLEGKWLLQEGREGEIVEHATLTQQIQQQLIDFWKPRWWKDTLPQLAERDRIVNFAKAYLPSGRLEHVDISTEAWADINRRYGPRAARGPDGIGHHDLRKMPEIFQNELVDILNQFEQCTYWPEVWRTGFVHSLEKKEGATKVNEYRPVIIYSMIYRSWGSLRAQKFLHFLSKLVDDKQLGFMPGREVAEVWMLLQGLVEVSIQEGEELMGFVTDIRKAFESLPRDPIFEIALHLGLPLRPLQLWKHFLSTTERRFMVRGEISEAVLSNHGFPEGCSLSCVAMLIVGLTLHSYMNEFSKRCDTISYVDNIELLARHLGSLQHGVLTMQTWTEMWKLELDEDKSYLWTTKATGRKEAKVLGWDVVQSAKDLGAQLLYGKSRNIQVQVQRFAGLETMNKIKPHGLSSIFRLQDGTFVEPSQHVKYDLGKVTTCNQCGGEDSTEHRCTSCPAWAVVSATADACVAKGALGGIGQDNDRAELRAIIAAVEYALVSQRETTIWTDSTFGAEGLSRLLHDAMDIPDGHCEDDWMELQGLLRLCEGRLHVQHIPSHVGWSHQDADVDNWAARWNDRADREANMAMRLHGRDLLALHQRLWAHHEGELADLCALQELHLDIVEKQKVEQRSEHPHDVDGEDDFGDWRVHRGCPDSCMPFRGLPESSDAGWVMLYESFGRTFVNNFVQALTPWEEDADTVICKVSFLEIATFLAVDGRRWTPTPHTDRPGCWQDRNAFNFYEPNLGALVRLAKSFLRALANPLAKRSCPAYADLICSCLTTATADAVALRTDRASVYNLFGQQMVQNAVEGLHGCVIACGPCGSGKSHTIFGARQQEQQGLVPRVAEGIFRLLRSKGEKHLVKFSYLELYNEYGIPGRPRW</sequence>
<dbReference type="GO" id="GO:0005874">
    <property type="term" value="C:microtubule"/>
    <property type="evidence" value="ECO:0007669"/>
    <property type="project" value="TreeGrafter"/>
</dbReference>
<dbReference type="GO" id="GO:0004523">
    <property type="term" value="F:RNA-DNA hybrid ribonuclease activity"/>
    <property type="evidence" value="ECO:0007669"/>
    <property type="project" value="InterPro"/>
</dbReference>
<dbReference type="EMBL" id="CAMXCT030002247">
    <property type="protein sequence ID" value="CAL4784134.1"/>
    <property type="molecule type" value="Genomic_DNA"/>
</dbReference>
<dbReference type="PROSITE" id="PS50067">
    <property type="entry name" value="KINESIN_MOTOR_2"/>
    <property type="match status" value="1"/>
</dbReference>
<name>A0A9P1CTG9_9DINO</name>
<reference evidence="5" key="1">
    <citation type="submission" date="2022-10" db="EMBL/GenBank/DDBJ databases">
        <authorList>
            <person name="Chen Y."/>
            <person name="Dougan E. K."/>
            <person name="Chan C."/>
            <person name="Rhodes N."/>
            <person name="Thang M."/>
        </authorList>
    </citation>
    <scope>NUCLEOTIDE SEQUENCE</scope>
</reference>
<dbReference type="EMBL" id="CAMXCT020002247">
    <property type="protein sequence ID" value="CAL1150197.1"/>
    <property type="molecule type" value="Genomic_DNA"/>
</dbReference>
<dbReference type="GO" id="GO:0005524">
    <property type="term" value="F:ATP binding"/>
    <property type="evidence" value="ECO:0007669"/>
    <property type="project" value="UniProtKB-UniRule"/>
</dbReference>
<evidence type="ECO:0000256" key="1">
    <source>
        <dbReference type="PROSITE-ProRule" id="PRU00283"/>
    </source>
</evidence>
<evidence type="ECO:0000259" key="2">
    <source>
        <dbReference type="PROSITE" id="PS50067"/>
    </source>
</evidence>
<dbReference type="InterPro" id="IPR000477">
    <property type="entry name" value="RT_dom"/>
</dbReference>
<dbReference type="GO" id="GO:0003777">
    <property type="term" value="F:microtubule motor activity"/>
    <property type="evidence" value="ECO:0007669"/>
    <property type="project" value="InterPro"/>
</dbReference>
<accession>A0A9P1CTG9</accession>
<evidence type="ECO:0000313" key="6">
    <source>
        <dbReference type="EMBL" id="CAL1150197.1"/>
    </source>
</evidence>
<dbReference type="PROSITE" id="PS50878">
    <property type="entry name" value="RT_POL"/>
    <property type="match status" value="1"/>
</dbReference>
<feature type="domain" description="Kinesin motor" evidence="2">
    <location>
        <begin position="923"/>
        <end position="1060"/>
    </location>
</feature>
<dbReference type="Proteomes" id="UP001152797">
    <property type="component" value="Unassembled WGS sequence"/>
</dbReference>
<dbReference type="InterPro" id="IPR002156">
    <property type="entry name" value="RNaseH_domain"/>
</dbReference>
<protein>
    <submittedName>
        <fullName evidence="7">Kinesin-like protein KIF1A</fullName>
    </submittedName>
</protein>
<organism evidence="5">
    <name type="scientific">Cladocopium goreaui</name>
    <dbReference type="NCBI Taxonomy" id="2562237"/>
    <lineage>
        <taxon>Eukaryota</taxon>
        <taxon>Sar</taxon>
        <taxon>Alveolata</taxon>
        <taxon>Dinophyceae</taxon>
        <taxon>Suessiales</taxon>
        <taxon>Symbiodiniaceae</taxon>
        <taxon>Cladocopium</taxon>
    </lineage>
</organism>
<dbReference type="Pfam" id="PF00225">
    <property type="entry name" value="Kinesin"/>
    <property type="match status" value="1"/>
</dbReference>
<dbReference type="Gene3D" id="3.30.420.10">
    <property type="entry name" value="Ribonuclease H-like superfamily/Ribonuclease H"/>
    <property type="match status" value="1"/>
</dbReference>
<gene>
    <name evidence="5" type="ORF">C1SCF055_LOCUS23263</name>
</gene>
<dbReference type="Pfam" id="PF00078">
    <property type="entry name" value="RVT_1"/>
    <property type="match status" value="1"/>
</dbReference>
<dbReference type="GO" id="GO:0003676">
    <property type="term" value="F:nucleic acid binding"/>
    <property type="evidence" value="ECO:0007669"/>
    <property type="project" value="InterPro"/>
</dbReference>
<dbReference type="EMBL" id="CAMXCT010002247">
    <property type="protein sequence ID" value="CAI3996822.1"/>
    <property type="molecule type" value="Genomic_DNA"/>
</dbReference>
<comment type="similarity">
    <text evidence="1">Belongs to the TRAFAC class myosin-kinesin ATPase superfamily. Kinesin family.</text>
</comment>
<dbReference type="GO" id="GO:0016887">
    <property type="term" value="F:ATP hydrolysis activity"/>
    <property type="evidence" value="ECO:0007669"/>
    <property type="project" value="TreeGrafter"/>
</dbReference>
<dbReference type="SUPFAM" id="SSF53098">
    <property type="entry name" value="Ribonuclease H-like"/>
    <property type="match status" value="1"/>
</dbReference>
<dbReference type="InterPro" id="IPR001752">
    <property type="entry name" value="Kinesin_motor_dom"/>
</dbReference>
<dbReference type="InterPro" id="IPR036961">
    <property type="entry name" value="Kinesin_motor_dom_sf"/>
</dbReference>
<dbReference type="InterPro" id="IPR027640">
    <property type="entry name" value="Kinesin-like_fam"/>
</dbReference>
<dbReference type="InterPro" id="IPR012337">
    <property type="entry name" value="RNaseH-like_sf"/>
</dbReference>
<reference evidence="6" key="2">
    <citation type="submission" date="2024-04" db="EMBL/GenBank/DDBJ databases">
        <authorList>
            <person name="Chen Y."/>
            <person name="Shah S."/>
            <person name="Dougan E. K."/>
            <person name="Thang M."/>
            <person name="Chan C."/>
        </authorList>
    </citation>
    <scope>NUCLEOTIDE SEQUENCE [LARGE SCALE GENOMIC DNA]</scope>
</reference>
<proteinExistence type="inferred from homology"/>
<keyword evidence="1" id="KW-0505">Motor protein</keyword>